<dbReference type="RefSeq" id="WP_344048931.1">
    <property type="nucleotide sequence ID" value="NZ_BAAAHG010000011.1"/>
</dbReference>
<dbReference type="PANTHER" id="PTHR10057">
    <property type="entry name" value="PERIPHERAL-TYPE BENZODIAZEPINE RECEPTOR"/>
    <property type="match status" value="1"/>
</dbReference>
<dbReference type="Proteomes" id="UP001501005">
    <property type="component" value="Unassembled WGS sequence"/>
</dbReference>
<dbReference type="Pfam" id="PF03073">
    <property type="entry name" value="TspO_MBR"/>
    <property type="match status" value="1"/>
</dbReference>
<keyword evidence="8" id="KW-1185">Reference proteome</keyword>
<dbReference type="InterPro" id="IPR004307">
    <property type="entry name" value="TspO_MBR"/>
</dbReference>
<comment type="caution">
    <text evidence="7">The sequence shown here is derived from an EMBL/GenBank/DDBJ whole genome shotgun (WGS) entry which is preliminary data.</text>
</comment>
<evidence type="ECO:0000256" key="5">
    <source>
        <dbReference type="ARBA" id="ARBA00023136"/>
    </source>
</evidence>
<keyword evidence="5 6" id="KW-0472">Membrane</keyword>
<reference evidence="7 8" key="1">
    <citation type="journal article" date="2019" name="Int. J. Syst. Evol. Microbiol.">
        <title>The Global Catalogue of Microorganisms (GCM) 10K type strain sequencing project: providing services to taxonomists for standard genome sequencing and annotation.</title>
        <authorList>
            <consortium name="The Broad Institute Genomics Platform"/>
            <consortium name="The Broad Institute Genome Sequencing Center for Infectious Disease"/>
            <person name="Wu L."/>
            <person name="Ma J."/>
        </authorList>
    </citation>
    <scope>NUCLEOTIDE SEQUENCE [LARGE SCALE GENOMIC DNA]</scope>
    <source>
        <strain evidence="7 8">JCM 10673</strain>
    </source>
</reference>
<evidence type="ECO:0000256" key="3">
    <source>
        <dbReference type="ARBA" id="ARBA00022692"/>
    </source>
</evidence>
<accession>A0ABN1NJ46</accession>
<organism evidence="7 8">
    <name type="scientific">Streptomyces thermoalcalitolerans</name>
    <dbReference type="NCBI Taxonomy" id="65605"/>
    <lineage>
        <taxon>Bacteria</taxon>
        <taxon>Bacillati</taxon>
        <taxon>Actinomycetota</taxon>
        <taxon>Actinomycetes</taxon>
        <taxon>Kitasatosporales</taxon>
        <taxon>Streptomycetaceae</taxon>
        <taxon>Streptomyces</taxon>
    </lineage>
</organism>
<dbReference type="PIRSF" id="PIRSF005859">
    <property type="entry name" value="PBR"/>
    <property type="match status" value="1"/>
</dbReference>
<dbReference type="InterPro" id="IPR038330">
    <property type="entry name" value="TspO/MBR-related_sf"/>
</dbReference>
<proteinExistence type="inferred from homology"/>
<protein>
    <submittedName>
        <fullName evidence="7">Tryptophan-rich sensory protein</fullName>
    </submittedName>
</protein>
<evidence type="ECO:0000256" key="1">
    <source>
        <dbReference type="ARBA" id="ARBA00004141"/>
    </source>
</evidence>
<evidence type="ECO:0000256" key="4">
    <source>
        <dbReference type="ARBA" id="ARBA00022989"/>
    </source>
</evidence>
<evidence type="ECO:0000256" key="6">
    <source>
        <dbReference type="SAM" id="Phobius"/>
    </source>
</evidence>
<keyword evidence="3 6" id="KW-0812">Transmembrane</keyword>
<dbReference type="Gene3D" id="1.20.1260.100">
    <property type="entry name" value="TspO/MBR protein"/>
    <property type="match status" value="1"/>
</dbReference>
<dbReference type="PANTHER" id="PTHR10057:SF0">
    <property type="entry name" value="TRANSLOCATOR PROTEIN"/>
    <property type="match status" value="1"/>
</dbReference>
<evidence type="ECO:0000313" key="8">
    <source>
        <dbReference type="Proteomes" id="UP001501005"/>
    </source>
</evidence>
<feature type="transmembrane region" description="Helical" evidence="6">
    <location>
        <begin position="20"/>
        <end position="41"/>
    </location>
</feature>
<dbReference type="EMBL" id="BAAAHG010000011">
    <property type="protein sequence ID" value="GAA0909938.1"/>
    <property type="molecule type" value="Genomic_DNA"/>
</dbReference>
<comment type="similarity">
    <text evidence="2">Belongs to the TspO/BZRP family.</text>
</comment>
<evidence type="ECO:0000256" key="2">
    <source>
        <dbReference type="ARBA" id="ARBA00007524"/>
    </source>
</evidence>
<sequence>MEPIGKHDGTPGRTRRTGPWLRYGAAAAAVAATAVAGARAVDSDSRWYRSLRKPPWQPPPRTFGVVWPPLYAALAYATGHALGKTPHRGRLLTELAANLVLNAGWTRLFFARRSPGAALADVLLLDLSNARLIRRIGHIDKTAAGTLVPYAAWCAFATALNASIVDRNRSRRS</sequence>
<gene>
    <name evidence="7" type="ORF">GCM10009549_18970</name>
</gene>
<dbReference type="CDD" id="cd15904">
    <property type="entry name" value="TSPO_MBR"/>
    <property type="match status" value="1"/>
</dbReference>
<comment type="subcellular location">
    <subcellularLocation>
        <location evidence="1">Membrane</location>
        <topology evidence="1">Multi-pass membrane protein</topology>
    </subcellularLocation>
</comment>
<feature type="transmembrane region" description="Helical" evidence="6">
    <location>
        <begin position="147"/>
        <end position="165"/>
    </location>
</feature>
<evidence type="ECO:0000313" key="7">
    <source>
        <dbReference type="EMBL" id="GAA0909938.1"/>
    </source>
</evidence>
<keyword evidence="4 6" id="KW-1133">Transmembrane helix</keyword>
<name>A0ABN1NJ46_9ACTN</name>